<protein>
    <submittedName>
        <fullName evidence="4">Alpha/beta hydrolase</fullName>
    </submittedName>
</protein>
<dbReference type="OrthoDB" id="2086224at2"/>
<keyword evidence="1 4" id="KW-0378">Hydrolase</keyword>
<evidence type="ECO:0000256" key="1">
    <source>
        <dbReference type="ARBA" id="ARBA00022801"/>
    </source>
</evidence>
<gene>
    <name evidence="4" type="ORF">EY643_12965</name>
</gene>
<evidence type="ECO:0000313" key="5">
    <source>
        <dbReference type="Proteomes" id="UP000326287"/>
    </source>
</evidence>
<dbReference type="GO" id="GO:0016020">
    <property type="term" value="C:membrane"/>
    <property type="evidence" value="ECO:0007669"/>
    <property type="project" value="TreeGrafter"/>
</dbReference>
<dbReference type="EMBL" id="CP036422">
    <property type="protein sequence ID" value="QFU76495.1"/>
    <property type="molecule type" value="Genomic_DNA"/>
</dbReference>
<organism evidence="4 5">
    <name type="scientific">Halioglobus maricola</name>
    <dbReference type="NCBI Taxonomy" id="2601894"/>
    <lineage>
        <taxon>Bacteria</taxon>
        <taxon>Pseudomonadati</taxon>
        <taxon>Pseudomonadota</taxon>
        <taxon>Gammaproteobacteria</taxon>
        <taxon>Cellvibrionales</taxon>
        <taxon>Halieaceae</taxon>
        <taxon>Halioglobus</taxon>
    </lineage>
</organism>
<dbReference type="PANTHER" id="PTHR43798:SF31">
    <property type="entry name" value="AB HYDROLASE SUPERFAMILY PROTEIN YCLE"/>
    <property type="match status" value="1"/>
</dbReference>
<dbReference type="InterPro" id="IPR050266">
    <property type="entry name" value="AB_hydrolase_sf"/>
</dbReference>
<dbReference type="AlphaFoldDB" id="A0A5P9NLW0"/>
<name>A0A5P9NLW0_9GAMM</name>
<dbReference type="PRINTS" id="PR00111">
    <property type="entry name" value="ABHYDROLASE"/>
</dbReference>
<dbReference type="Pfam" id="PF00561">
    <property type="entry name" value="Abhydrolase_1"/>
    <property type="match status" value="1"/>
</dbReference>
<dbReference type="Gene3D" id="3.40.50.1820">
    <property type="entry name" value="alpha/beta hydrolase"/>
    <property type="match status" value="1"/>
</dbReference>
<dbReference type="InterPro" id="IPR029058">
    <property type="entry name" value="AB_hydrolase_fold"/>
</dbReference>
<feature type="transmembrane region" description="Helical" evidence="2">
    <location>
        <begin position="7"/>
        <end position="28"/>
    </location>
</feature>
<dbReference type="PANTHER" id="PTHR43798">
    <property type="entry name" value="MONOACYLGLYCEROL LIPASE"/>
    <property type="match status" value="1"/>
</dbReference>
<keyword evidence="2" id="KW-0812">Transmembrane</keyword>
<dbReference type="GO" id="GO:0016787">
    <property type="term" value="F:hydrolase activity"/>
    <property type="evidence" value="ECO:0007669"/>
    <property type="project" value="UniProtKB-KW"/>
</dbReference>
<dbReference type="RefSeq" id="WP_153239637.1">
    <property type="nucleotide sequence ID" value="NZ_CP036422.1"/>
</dbReference>
<reference evidence="4 5" key="1">
    <citation type="submission" date="2019-02" db="EMBL/GenBank/DDBJ databases">
        <authorList>
            <person name="Li S.-H."/>
        </authorList>
    </citation>
    <scope>NUCLEOTIDE SEQUENCE [LARGE SCALE GENOMIC DNA]</scope>
    <source>
        <strain evidence="4 5">IMCC14385</strain>
    </source>
</reference>
<keyword evidence="2" id="KW-1133">Transmembrane helix</keyword>
<keyword evidence="5" id="KW-1185">Reference proteome</keyword>
<keyword evidence="2" id="KW-0472">Membrane</keyword>
<evidence type="ECO:0000313" key="4">
    <source>
        <dbReference type="EMBL" id="QFU76495.1"/>
    </source>
</evidence>
<accession>A0A5P9NLW0</accession>
<dbReference type="Proteomes" id="UP000326287">
    <property type="component" value="Chromosome"/>
</dbReference>
<dbReference type="SUPFAM" id="SSF53474">
    <property type="entry name" value="alpha/beta-Hydrolases"/>
    <property type="match status" value="1"/>
</dbReference>
<feature type="domain" description="AB hydrolase-1" evidence="3">
    <location>
        <begin position="66"/>
        <end position="298"/>
    </location>
</feature>
<dbReference type="InterPro" id="IPR000073">
    <property type="entry name" value="AB_hydrolase_1"/>
</dbReference>
<sequence length="316" mass="35670">MRQLVTLLGKLFLLVMLALALGIAWLAWSNRDLPVAVLEARYGGDGLQQVKIDGVELRYKLEGQGPPVVLLHSHFYTMRMWQPWVDALSEEFTVVRYDLTSHGLTGPDPSEDYSRERGTDLLDGLLKHLNIERTALAGSSTGGALAWYYAARFPNKVNALVLVNAPGMPRVTNKYMEKELPGWFGHLLYLLPESLFRPFLEAPVVDKSLITDELLHEFHSMYRREGNRMAEYHRLLAWERGDIRPTLARITAPTLVMWGEDNPQLPVEHVAQYADALTGAASVNTVIYPDIGHVIPLEIPTESARDTRTFLREALQ</sequence>
<proteinExistence type="predicted"/>
<evidence type="ECO:0000256" key="2">
    <source>
        <dbReference type="SAM" id="Phobius"/>
    </source>
</evidence>
<dbReference type="KEGG" id="halc:EY643_12965"/>
<evidence type="ECO:0000259" key="3">
    <source>
        <dbReference type="Pfam" id="PF00561"/>
    </source>
</evidence>